<keyword evidence="3" id="KW-0378">Hydrolase</keyword>
<dbReference type="EMBL" id="CP031357">
    <property type="protein sequence ID" value="AXK41110.1"/>
    <property type="molecule type" value="Genomic_DNA"/>
</dbReference>
<dbReference type="OrthoDB" id="9787654at2"/>
<dbReference type="RefSeq" id="WP_115415300.1">
    <property type="nucleotide sequence ID" value="NZ_CP031357.1"/>
</dbReference>
<reference evidence="4" key="1">
    <citation type="submission" date="2018-07" db="EMBL/GenBank/DDBJ databases">
        <title>Genome sequence of Erythrobacter strain YH-07, an antagonistic bacterium isolated from Yellow Sea.</title>
        <authorList>
            <person name="Tang T."/>
            <person name="Liu Q."/>
            <person name="Sun X."/>
        </authorList>
    </citation>
    <scope>NUCLEOTIDE SEQUENCE [LARGE SCALE GENOMIC DNA]</scope>
    <source>
        <strain evidence="4">YH-07</strain>
    </source>
</reference>
<evidence type="ECO:0000313" key="3">
    <source>
        <dbReference type="EMBL" id="AXK41110.1"/>
    </source>
</evidence>
<dbReference type="SUPFAM" id="SSF51556">
    <property type="entry name" value="Metallo-dependent hydrolases"/>
    <property type="match status" value="1"/>
</dbReference>
<feature type="domain" description="Amidohydrolase-related" evidence="2">
    <location>
        <begin position="4"/>
        <end position="274"/>
    </location>
</feature>
<protein>
    <submittedName>
        <fullName evidence="3">Amidohydrolase</fullName>
    </submittedName>
</protein>
<gene>
    <name evidence="3" type="ORF">DVR09_01105</name>
</gene>
<dbReference type="InterPro" id="IPR006680">
    <property type="entry name" value="Amidohydro-rel"/>
</dbReference>
<dbReference type="PANTHER" id="PTHR43569:SF2">
    <property type="entry name" value="AMIDOHYDROLASE-RELATED DOMAIN-CONTAINING PROTEIN"/>
    <property type="match status" value="1"/>
</dbReference>
<name>A0A345YB08_9SPHN</name>
<dbReference type="GO" id="GO:0016787">
    <property type="term" value="F:hydrolase activity"/>
    <property type="evidence" value="ECO:0007669"/>
    <property type="project" value="UniProtKB-KW"/>
</dbReference>
<evidence type="ECO:0000313" key="4">
    <source>
        <dbReference type="Proteomes" id="UP000254508"/>
    </source>
</evidence>
<dbReference type="Gene3D" id="3.20.20.140">
    <property type="entry name" value="Metal-dependent hydrolases"/>
    <property type="match status" value="1"/>
</dbReference>
<organism evidence="3 4">
    <name type="scientific">Erythrobacter aureus</name>
    <dbReference type="NCBI Taxonomy" id="2182384"/>
    <lineage>
        <taxon>Bacteria</taxon>
        <taxon>Pseudomonadati</taxon>
        <taxon>Pseudomonadota</taxon>
        <taxon>Alphaproteobacteria</taxon>
        <taxon>Sphingomonadales</taxon>
        <taxon>Erythrobacteraceae</taxon>
        <taxon>Erythrobacter/Porphyrobacter group</taxon>
        <taxon>Erythrobacter</taxon>
    </lineage>
</organism>
<evidence type="ECO:0000259" key="2">
    <source>
        <dbReference type="Pfam" id="PF04909"/>
    </source>
</evidence>
<dbReference type="PANTHER" id="PTHR43569">
    <property type="entry name" value="AMIDOHYDROLASE"/>
    <property type="match status" value="1"/>
</dbReference>
<dbReference type="AlphaFoldDB" id="A0A345YB08"/>
<evidence type="ECO:0000256" key="1">
    <source>
        <dbReference type="ARBA" id="ARBA00038310"/>
    </source>
</evidence>
<proteinExistence type="inferred from homology"/>
<dbReference type="Proteomes" id="UP000254508">
    <property type="component" value="Chromosome"/>
</dbReference>
<comment type="similarity">
    <text evidence="1">Belongs to the metallo-dependent hydrolases superfamily.</text>
</comment>
<dbReference type="Pfam" id="PF04909">
    <property type="entry name" value="Amidohydro_2"/>
    <property type="match status" value="1"/>
</dbReference>
<accession>A0A345YB08</accession>
<dbReference type="InterPro" id="IPR032466">
    <property type="entry name" value="Metal_Hydrolase"/>
</dbReference>
<dbReference type="KEGG" id="err:DVR09_01105"/>
<dbReference type="InterPro" id="IPR052350">
    <property type="entry name" value="Metallo-dep_Lactonases"/>
</dbReference>
<keyword evidence="4" id="KW-1185">Reference proteome</keyword>
<sequence>MPLDTHQHFWALANPFTDWPTQDLTAIHRDFGPDDLRPLLDRSGIDETILVQAAPSIAETEYCLAIATDCDFVKGVVGWVDFEAEDAVAQIDRLARSPLLKGLRPMVQAIEEPGWLLRDEFEAVFVAMIRHGLRFDALVLAHQIPALAVLASRYPDLSIVLDHGGKPPIAGGESKEWEATISALARNANVHCKLSGLWTEAGTDISIDAIRPWVRHLLDRFGPTRLMWGSDWPVLELAGSYGGWLAQCETLLEHLDDLERAAIFGGNGRQFYGID</sequence>